<keyword evidence="12" id="KW-1185">Reference proteome</keyword>
<keyword evidence="6 9" id="KW-1133">Transmembrane helix</keyword>
<dbReference type="PATRIC" id="fig|765912.4.peg.2485"/>
<dbReference type="CDD" id="cd04606">
    <property type="entry name" value="CBS_pair_Mg_transporter"/>
    <property type="match status" value="1"/>
</dbReference>
<dbReference type="HOGENOM" id="CLU_037408_1_0_6"/>
<evidence type="ECO:0000256" key="1">
    <source>
        <dbReference type="ARBA" id="ARBA00004141"/>
    </source>
</evidence>
<dbReference type="GO" id="GO:0046872">
    <property type="term" value="F:metal ion binding"/>
    <property type="evidence" value="ECO:0007669"/>
    <property type="project" value="UniProtKB-KW"/>
</dbReference>
<accession>L0H0Z5</accession>
<dbReference type="InterPro" id="IPR006668">
    <property type="entry name" value="Mg_transptr_MgtE_intracell_dom"/>
</dbReference>
<gene>
    <name evidence="11" type="ORF">Thimo_2530</name>
</gene>
<dbReference type="GO" id="GO:0015095">
    <property type="term" value="F:magnesium ion transmembrane transporter activity"/>
    <property type="evidence" value="ECO:0007669"/>
    <property type="project" value="UniProtKB-UniRule"/>
</dbReference>
<feature type="transmembrane region" description="Helical" evidence="9">
    <location>
        <begin position="428"/>
        <end position="451"/>
    </location>
</feature>
<evidence type="ECO:0000256" key="2">
    <source>
        <dbReference type="ARBA" id="ARBA00009749"/>
    </source>
</evidence>
<name>L0H0Z5_9GAMM</name>
<evidence type="ECO:0000259" key="10">
    <source>
        <dbReference type="PROSITE" id="PS51371"/>
    </source>
</evidence>
<dbReference type="GO" id="GO:0005886">
    <property type="term" value="C:plasma membrane"/>
    <property type="evidence" value="ECO:0007669"/>
    <property type="project" value="UniProtKB-SubCell"/>
</dbReference>
<dbReference type="SUPFAM" id="SSF158791">
    <property type="entry name" value="MgtE N-terminal domain-like"/>
    <property type="match status" value="1"/>
</dbReference>
<feature type="transmembrane region" description="Helical" evidence="9">
    <location>
        <begin position="289"/>
        <end position="307"/>
    </location>
</feature>
<dbReference type="Gene3D" id="1.10.357.20">
    <property type="entry name" value="SLC41 divalent cation transporters, integral membrane domain"/>
    <property type="match status" value="1"/>
</dbReference>
<comment type="similarity">
    <text evidence="2 9">Belongs to the SLC41A transporter family.</text>
</comment>
<feature type="transmembrane region" description="Helical" evidence="9">
    <location>
        <begin position="390"/>
        <end position="416"/>
    </location>
</feature>
<dbReference type="InterPro" id="IPR036739">
    <property type="entry name" value="SLC41_membr_dom_sf"/>
</dbReference>
<evidence type="ECO:0000256" key="3">
    <source>
        <dbReference type="ARBA" id="ARBA00022448"/>
    </source>
</evidence>
<comment type="subunit">
    <text evidence="9">Homodimer.</text>
</comment>
<dbReference type="SUPFAM" id="SSF161093">
    <property type="entry name" value="MgtE membrane domain-like"/>
    <property type="match status" value="1"/>
</dbReference>
<evidence type="ECO:0000313" key="12">
    <source>
        <dbReference type="Proteomes" id="UP000010816"/>
    </source>
</evidence>
<dbReference type="NCBIfam" id="TIGR00400">
    <property type="entry name" value="mgtE"/>
    <property type="match status" value="1"/>
</dbReference>
<dbReference type="InterPro" id="IPR006667">
    <property type="entry name" value="SLC41_membr_dom"/>
</dbReference>
<keyword evidence="9" id="KW-0479">Metal-binding</keyword>
<evidence type="ECO:0000256" key="8">
    <source>
        <dbReference type="PROSITE-ProRule" id="PRU00703"/>
    </source>
</evidence>
<dbReference type="KEGG" id="tmb:Thimo_2530"/>
<dbReference type="SUPFAM" id="SSF54631">
    <property type="entry name" value="CBS-domain pair"/>
    <property type="match status" value="1"/>
</dbReference>
<dbReference type="InterPro" id="IPR000644">
    <property type="entry name" value="CBS_dom"/>
</dbReference>
<evidence type="ECO:0000256" key="4">
    <source>
        <dbReference type="ARBA" id="ARBA00022692"/>
    </source>
</evidence>
<dbReference type="RefSeq" id="WP_015281387.1">
    <property type="nucleotide sequence ID" value="NC_019940.1"/>
</dbReference>
<sequence>MEQTPEQTITGELVELALRDLADGNTELLRQALTELHPAEVADLLEGMPPEERSATWALVADDIRGEVLTHVHDEARATLIDEMDHAELVSAAEQMDVEDLAEVLGELPDDLTESILSALDRDHRRRIEAVLSYPEESAGRLMSTDVISVRRDVTLAVVLRWLRRHHELPPHTDALMVLTNDGRYLGRLDMADLVINEPELLVAEVMKTEAETVRATANEREVAALFDRRDLISVAVLDQDDRLLGRITVDDVLDVIREEADRRMLQSAGLEEEEDLFAPVIPSARRRGVWLGINLLTVLLAAWVIGNFEEALSKIVALAVLMPVVASMGGIAGSQTLTLTIRGLALDQIASSNIRWLAAKEILVGILNGLIWAAVVAVIAYLWFQSSGIAAVIAAAMVINLLAAGATGVAIPLVLNRLGIDPALSGAVILTTVTDVVGFLSFLGLASVFLL</sequence>
<evidence type="ECO:0000256" key="6">
    <source>
        <dbReference type="ARBA" id="ARBA00022989"/>
    </source>
</evidence>
<dbReference type="PANTHER" id="PTHR43773">
    <property type="entry name" value="MAGNESIUM TRANSPORTER MGTE"/>
    <property type="match status" value="1"/>
</dbReference>
<dbReference type="PANTHER" id="PTHR43773:SF1">
    <property type="entry name" value="MAGNESIUM TRANSPORTER MGTE"/>
    <property type="match status" value="1"/>
</dbReference>
<reference evidence="11 12" key="1">
    <citation type="submission" date="2011-09" db="EMBL/GenBank/DDBJ databases">
        <title>Complete sequence of chromosome of Thioflavicoccus mobilis 8321.</title>
        <authorList>
            <consortium name="US DOE Joint Genome Institute"/>
            <person name="Lucas S."/>
            <person name="Han J."/>
            <person name="Lapidus A."/>
            <person name="Cheng J.-F."/>
            <person name="Goodwin L."/>
            <person name="Pitluck S."/>
            <person name="Peters L."/>
            <person name="Ovchinnikova G."/>
            <person name="Lu M."/>
            <person name="Detter J.C."/>
            <person name="Han C."/>
            <person name="Tapia R."/>
            <person name="Land M."/>
            <person name="Hauser L."/>
            <person name="Kyrpides N."/>
            <person name="Ivanova N."/>
            <person name="Pagani I."/>
            <person name="Vogl K."/>
            <person name="Liu Z."/>
            <person name="Imhoff J."/>
            <person name="Thiel V."/>
            <person name="Frigaard N.-U."/>
            <person name="Bryant D."/>
            <person name="Woyke T."/>
        </authorList>
    </citation>
    <scope>NUCLEOTIDE SEQUENCE [LARGE SCALE GENOMIC DNA]</scope>
    <source>
        <strain evidence="11 12">8321</strain>
    </source>
</reference>
<keyword evidence="9" id="KW-1003">Cell membrane</keyword>
<evidence type="ECO:0000256" key="9">
    <source>
        <dbReference type="RuleBase" id="RU362011"/>
    </source>
</evidence>
<evidence type="ECO:0000256" key="7">
    <source>
        <dbReference type="ARBA" id="ARBA00023136"/>
    </source>
</evidence>
<dbReference type="InterPro" id="IPR046342">
    <property type="entry name" value="CBS_dom_sf"/>
</dbReference>
<feature type="domain" description="CBS" evidence="10">
    <location>
        <begin position="207"/>
        <end position="263"/>
    </location>
</feature>
<dbReference type="Pfam" id="PF01769">
    <property type="entry name" value="MgtE"/>
    <property type="match status" value="1"/>
</dbReference>
<feature type="transmembrane region" description="Helical" evidence="9">
    <location>
        <begin position="363"/>
        <end position="384"/>
    </location>
</feature>
<protein>
    <recommendedName>
        <fullName evidence="9">Magnesium transporter MgtE</fullName>
    </recommendedName>
</protein>
<proteinExistence type="inferred from homology"/>
<dbReference type="Gene3D" id="1.25.60.10">
    <property type="entry name" value="MgtE N-terminal domain-like"/>
    <property type="match status" value="1"/>
</dbReference>
<dbReference type="Pfam" id="PF03448">
    <property type="entry name" value="MgtE_N"/>
    <property type="match status" value="1"/>
</dbReference>
<keyword evidence="3 9" id="KW-0813">Transport</keyword>
<dbReference type="EMBL" id="CP003051">
    <property type="protein sequence ID" value="AGA91254.1"/>
    <property type="molecule type" value="Genomic_DNA"/>
</dbReference>
<evidence type="ECO:0000313" key="11">
    <source>
        <dbReference type="EMBL" id="AGA91254.1"/>
    </source>
</evidence>
<dbReference type="InterPro" id="IPR006669">
    <property type="entry name" value="MgtE_transporter"/>
</dbReference>
<dbReference type="InterPro" id="IPR038076">
    <property type="entry name" value="MgtE_N_sf"/>
</dbReference>
<dbReference type="OrthoDB" id="9790355at2"/>
<organism evidence="11 12">
    <name type="scientific">Thioflavicoccus mobilis 8321</name>
    <dbReference type="NCBI Taxonomy" id="765912"/>
    <lineage>
        <taxon>Bacteria</taxon>
        <taxon>Pseudomonadati</taxon>
        <taxon>Pseudomonadota</taxon>
        <taxon>Gammaproteobacteria</taxon>
        <taxon>Chromatiales</taxon>
        <taxon>Chromatiaceae</taxon>
        <taxon>Thioflavicoccus</taxon>
    </lineage>
</organism>
<dbReference type="eggNOG" id="COG2239">
    <property type="taxonomic scope" value="Bacteria"/>
</dbReference>
<keyword evidence="7 9" id="KW-0472">Membrane</keyword>
<dbReference type="Gene3D" id="3.10.580.10">
    <property type="entry name" value="CBS-domain"/>
    <property type="match status" value="1"/>
</dbReference>
<dbReference type="SMART" id="SM00116">
    <property type="entry name" value="CBS"/>
    <property type="match status" value="2"/>
</dbReference>
<evidence type="ECO:0000256" key="5">
    <source>
        <dbReference type="ARBA" id="ARBA00022842"/>
    </source>
</evidence>
<dbReference type="Proteomes" id="UP000010816">
    <property type="component" value="Chromosome"/>
</dbReference>
<dbReference type="Pfam" id="PF00571">
    <property type="entry name" value="CBS"/>
    <property type="match status" value="2"/>
</dbReference>
<keyword evidence="4 9" id="KW-0812">Transmembrane</keyword>
<keyword evidence="8" id="KW-0129">CBS domain</keyword>
<keyword evidence="5 9" id="KW-0460">Magnesium</keyword>
<dbReference type="PROSITE" id="PS51371">
    <property type="entry name" value="CBS"/>
    <property type="match status" value="1"/>
</dbReference>
<feature type="transmembrane region" description="Helical" evidence="9">
    <location>
        <begin position="319"/>
        <end position="342"/>
    </location>
</feature>
<dbReference type="AlphaFoldDB" id="L0H0Z5"/>
<comment type="subcellular location">
    <subcellularLocation>
        <location evidence="9">Cell membrane</location>
        <topology evidence="9">Multi-pass membrane protein</topology>
    </subcellularLocation>
    <subcellularLocation>
        <location evidence="1">Membrane</location>
        <topology evidence="1">Multi-pass membrane protein</topology>
    </subcellularLocation>
</comment>
<comment type="function">
    <text evidence="9">Acts as a magnesium transporter.</text>
</comment>
<dbReference type="SMART" id="SM00924">
    <property type="entry name" value="MgtE_N"/>
    <property type="match status" value="1"/>
</dbReference>